<comment type="caution">
    <text evidence="1">The sequence shown here is derived from an EMBL/GenBank/DDBJ whole genome shotgun (WGS) entry which is preliminary data.</text>
</comment>
<sequence length="163" mass="19036">MRNIKKTHDQLITQNKIEKFPLTQTKLFVDTYHFDQMLSTLNDNQFTDEFNQCLFAYQNQKWFLCAAGLGSCLEHLMLLTLSNYHKETQLGRNPTAKDYLKAFTKEPIKLESRQQTFIDALFRLRNSVDHHNSGITSKIICDTLLDGISDVFNEYYIPSIKAF</sequence>
<reference evidence="1 2" key="1">
    <citation type="submission" date="2017-06" db="EMBL/GenBank/DDBJ databases">
        <title>Genome sequence of Lactobacillus plantarum subsp. plantarum strain SRCM101258.</title>
        <authorList>
            <person name="Cho S.H."/>
        </authorList>
    </citation>
    <scope>NUCLEOTIDE SEQUENCE [LARGE SCALE GENOMIC DNA]</scope>
    <source>
        <strain evidence="1 2">SRCM101258</strain>
    </source>
</reference>
<name>A0A2S3U1U3_LACPN</name>
<accession>A0A2S3U1U3</accession>
<dbReference type="AlphaFoldDB" id="A0A2S3U1U3"/>
<dbReference type="Proteomes" id="UP000236990">
    <property type="component" value="Unassembled WGS sequence"/>
</dbReference>
<organism evidence="1 2">
    <name type="scientific">Lactiplantibacillus plantarum subsp. plantarum</name>
    <dbReference type="NCBI Taxonomy" id="337330"/>
    <lineage>
        <taxon>Bacteria</taxon>
        <taxon>Bacillati</taxon>
        <taxon>Bacillota</taxon>
        <taxon>Bacilli</taxon>
        <taxon>Lactobacillales</taxon>
        <taxon>Lactobacillaceae</taxon>
        <taxon>Lactiplantibacillus</taxon>
    </lineage>
</organism>
<evidence type="ECO:0000313" key="1">
    <source>
        <dbReference type="EMBL" id="POD81849.1"/>
    </source>
</evidence>
<evidence type="ECO:0000313" key="2">
    <source>
        <dbReference type="Proteomes" id="UP000236990"/>
    </source>
</evidence>
<protein>
    <submittedName>
        <fullName evidence="1">Uncharacterized protein</fullName>
    </submittedName>
</protein>
<gene>
    <name evidence="1" type="ORF">S101258_03258</name>
</gene>
<proteinExistence type="predicted"/>
<dbReference type="EMBL" id="NKCZ01000127">
    <property type="protein sequence ID" value="POD81849.1"/>
    <property type="molecule type" value="Genomic_DNA"/>
</dbReference>